<name>A0ABY7C7Y3_9BASI</name>
<feature type="chain" id="PRO_5045504788" evidence="1">
    <location>
        <begin position="23"/>
        <end position="320"/>
    </location>
</feature>
<dbReference type="RefSeq" id="XP_053016831.1">
    <property type="nucleotide sequence ID" value="XM_053165662.1"/>
</dbReference>
<proteinExistence type="predicted"/>
<feature type="signal peptide" evidence="1">
    <location>
        <begin position="1"/>
        <end position="22"/>
    </location>
</feature>
<dbReference type="EMBL" id="CP110421">
    <property type="protein sequence ID" value="WAQ81276.1"/>
    <property type="molecule type" value="Genomic_DNA"/>
</dbReference>
<dbReference type="Proteomes" id="UP001164743">
    <property type="component" value="Chromosome 1A"/>
</dbReference>
<sequence>MSLRHYLVVFVLIGQLITDTYAFVLPETKIWLPHTPPAESMAAATSSSSFLNLPHKEAISAFKTLFVQRKIPPTELFHKVLHWLLSPNSMSCKDLVEWCDALADAVIARDGCRFGKNSIPIIFGLQTLRLRNTLFMRNLSETVKRLLPEEPRLYNRESTWEPWIHELKHPYHRFSKPLREWGPLKALLMSEPRLSSLGSAIHSRQPESIIEKLNPTIKEIFSRESAGDVSSETRLVAIATLVYLLKNAPDKYVGEKADQLMNSLINPHNGYVLLSHERTLLGTPLIKRFEQHHSIKVPMRFWLGVGHPPVREGQSIQKDW</sequence>
<keyword evidence="3" id="KW-1185">Reference proteome</keyword>
<reference evidence="2" key="1">
    <citation type="submission" date="2022-10" db="EMBL/GenBank/DDBJ databases">
        <title>Puccinia triticina Genome sequencing and assembly.</title>
        <authorList>
            <person name="Li C."/>
        </authorList>
    </citation>
    <scope>NUCLEOTIDE SEQUENCE</scope>
    <source>
        <strain evidence="2">Pt15</strain>
    </source>
</reference>
<organism evidence="2 3">
    <name type="scientific">Puccinia triticina</name>
    <dbReference type="NCBI Taxonomy" id="208348"/>
    <lineage>
        <taxon>Eukaryota</taxon>
        <taxon>Fungi</taxon>
        <taxon>Dikarya</taxon>
        <taxon>Basidiomycota</taxon>
        <taxon>Pucciniomycotina</taxon>
        <taxon>Pucciniomycetes</taxon>
        <taxon>Pucciniales</taxon>
        <taxon>Pucciniaceae</taxon>
        <taxon>Puccinia</taxon>
    </lineage>
</organism>
<dbReference type="GeneID" id="77806557"/>
<evidence type="ECO:0000313" key="2">
    <source>
        <dbReference type="EMBL" id="WAQ81276.1"/>
    </source>
</evidence>
<evidence type="ECO:0000313" key="3">
    <source>
        <dbReference type="Proteomes" id="UP001164743"/>
    </source>
</evidence>
<evidence type="ECO:0000256" key="1">
    <source>
        <dbReference type="SAM" id="SignalP"/>
    </source>
</evidence>
<keyword evidence="1" id="KW-0732">Signal</keyword>
<accession>A0ABY7C7Y3</accession>
<gene>
    <name evidence="2" type="ORF">PtA15_1A616</name>
</gene>
<protein>
    <submittedName>
        <fullName evidence="2">Uncharacterized protein</fullName>
    </submittedName>
</protein>